<gene>
    <name evidence="3" type="ORF">ABEB36_003349</name>
</gene>
<name>A0ABD1F9K5_HYPHA</name>
<dbReference type="GO" id="GO:0016787">
    <property type="term" value="F:hydrolase activity"/>
    <property type="evidence" value="ECO:0007669"/>
    <property type="project" value="UniProtKB-KW"/>
</dbReference>
<evidence type="ECO:0000256" key="1">
    <source>
        <dbReference type="ARBA" id="ARBA00022801"/>
    </source>
</evidence>
<keyword evidence="1" id="KW-0378">Hydrolase</keyword>
<organism evidence="3 4">
    <name type="scientific">Hypothenemus hampei</name>
    <name type="common">Coffee berry borer</name>
    <dbReference type="NCBI Taxonomy" id="57062"/>
    <lineage>
        <taxon>Eukaryota</taxon>
        <taxon>Metazoa</taxon>
        <taxon>Ecdysozoa</taxon>
        <taxon>Arthropoda</taxon>
        <taxon>Hexapoda</taxon>
        <taxon>Insecta</taxon>
        <taxon>Pterygota</taxon>
        <taxon>Neoptera</taxon>
        <taxon>Endopterygota</taxon>
        <taxon>Coleoptera</taxon>
        <taxon>Polyphaga</taxon>
        <taxon>Cucujiformia</taxon>
        <taxon>Curculionidae</taxon>
        <taxon>Scolytinae</taxon>
        <taxon>Hypothenemus</taxon>
    </lineage>
</organism>
<evidence type="ECO:0000313" key="4">
    <source>
        <dbReference type="Proteomes" id="UP001566132"/>
    </source>
</evidence>
<dbReference type="InterPro" id="IPR023214">
    <property type="entry name" value="HAD_sf"/>
</dbReference>
<dbReference type="PANTHER" id="PTHR46470:SF3">
    <property type="entry name" value="N-ACYLNEURAMINATE-9-PHOSPHATASE"/>
    <property type="match status" value="1"/>
</dbReference>
<evidence type="ECO:0000313" key="3">
    <source>
        <dbReference type="EMBL" id="KAL1514021.1"/>
    </source>
</evidence>
<dbReference type="InterPro" id="IPR036412">
    <property type="entry name" value="HAD-like_sf"/>
</dbReference>
<comment type="caution">
    <text evidence="3">The sequence shown here is derived from an EMBL/GenBank/DDBJ whole genome shotgun (WGS) entry which is preliminary data.</text>
</comment>
<dbReference type="EMBL" id="JBDJPC010000002">
    <property type="protein sequence ID" value="KAL1514021.1"/>
    <property type="molecule type" value="Genomic_DNA"/>
</dbReference>
<keyword evidence="2" id="KW-0460">Magnesium</keyword>
<evidence type="ECO:0000256" key="2">
    <source>
        <dbReference type="ARBA" id="ARBA00022842"/>
    </source>
</evidence>
<dbReference type="Proteomes" id="UP001566132">
    <property type="component" value="Unassembled WGS sequence"/>
</dbReference>
<dbReference type="SUPFAM" id="SSF56784">
    <property type="entry name" value="HAD-like"/>
    <property type="match status" value="1"/>
</dbReference>
<accession>A0ABD1F9K5</accession>
<keyword evidence="4" id="KW-1185">Reference proteome</keyword>
<dbReference type="Gene3D" id="1.20.120.710">
    <property type="entry name" value="Haloacid dehalogenase hydrolase-like domain"/>
    <property type="match status" value="1"/>
</dbReference>
<dbReference type="AlphaFoldDB" id="A0ABD1F9K5"/>
<proteinExistence type="predicted"/>
<dbReference type="PANTHER" id="PTHR46470">
    <property type="entry name" value="N-ACYLNEURAMINATE-9-PHOSPHATASE"/>
    <property type="match status" value="1"/>
</dbReference>
<dbReference type="InterPro" id="IPR051400">
    <property type="entry name" value="HAD-like_hydrolase"/>
</dbReference>
<dbReference type="Gene3D" id="3.40.50.1000">
    <property type="entry name" value="HAD superfamily/HAD-like"/>
    <property type="match status" value="1"/>
</dbReference>
<protein>
    <submittedName>
        <fullName evidence="3">Uncharacterized protein</fullName>
    </submittedName>
</protein>
<sequence length="97" mass="11664">MERHQTYSIKCILFDLDNTLIETRKADERACKKIADVLKLKYDLTNEEALSISTKFLRNFRKCPENTHMDLDEWRTYLWSQALGEKHRKHAVSWFET</sequence>
<reference evidence="3 4" key="1">
    <citation type="submission" date="2024-05" db="EMBL/GenBank/DDBJ databases">
        <title>Genetic variation in Jamaican populations of the coffee berry borer (Hypothenemus hampei).</title>
        <authorList>
            <person name="Errbii M."/>
            <person name="Myrie A."/>
        </authorList>
    </citation>
    <scope>NUCLEOTIDE SEQUENCE [LARGE SCALE GENOMIC DNA]</scope>
    <source>
        <strain evidence="3">JA-Hopewell-2020-01-JO</strain>
        <tissue evidence="3">Whole body</tissue>
    </source>
</reference>